<evidence type="ECO:0000313" key="1">
    <source>
        <dbReference type="EMBL" id="CAD8861278.1"/>
    </source>
</evidence>
<name>A0A7S1APM9_NOCSC</name>
<reference evidence="1" key="1">
    <citation type="submission" date="2021-01" db="EMBL/GenBank/DDBJ databases">
        <authorList>
            <person name="Corre E."/>
            <person name="Pelletier E."/>
            <person name="Niang G."/>
            <person name="Scheremetjew M."/>
            <person name="Finn R."/>
            <person name="Kale V."/>
            <person name="Holt S."/>
            <person name="Cochrane G."/>
            <person name="Meng A."/>
            <person name="Brown T."/>
            <person name="Cohen L."/>
        </authorList>
    </citation>
    <scope>NUCLEOTIDE SEQUENCE</scope>
</reference>
<sequence>MFAQSHALVCADEFREGPVHGGIVSNHSSAVRRLAARDRVPDTAFAPPLGLRRAVTTATRAIQFFADLSVRQADMLVEWRMRDVWSGSVSWRPDRAFVLY</sequence>
<proteinExistence type="predicted"/>
<protein>
    <submittedName>
        <fullName evidence="1">Uncharacterized protein</fullName>
    </submittedName>
</protein>
<accession>A0A7S1APM9</accession>
<organism evidence="1">
    <name type="scientific">Noctiluca scintillans</name>
    <name type="common">Sea sparkle</name>
    <name type="synonym">Red tide dinoflagellate</name>
    <dbReference type="NCBI Taxonomy" id="2966"/>
    <lineage>
        <taxon>Eukaryota</taxon>
        <taxon>Sar</taxon>
        <taxon>Alveolata</taxon>
        <taxon>Dinophyceae</taxon>
        <taxon>Noctilucales</taxon>
        <taxon>Noctilucaceae</taxon>
        <taxon>Noctiluca</taxon>
    </lineage>
</organism>
<dbReference type="EMBL" id="HBFQ01049954">
    <property type="protein sequence ID" value="CAD8861278.1"/>
    <property type="molecule type" value="Transcribed_RNA"/>
</dbReference>
<dbReference type="AlphaFoldDB" id="A0A7S1APM9"/>
<gene>
    <name evidence="1" type="ORF">NSCI0253_LOCUS35633</name>
</gene>